<dbReference type="SUPFAM" id="SSF56672">
    <property type="entry name" value="DNA/RNA polymerases"/>
    <property type="match status" value="1"/>
</dbReference>
<feature type="transmembrane region" description="Helical" evidence="1">
    <location>
        <begin position="190"/>
        <end position="215"/>
    </location>
</feature>
<reference evidence="3" key="1">
    <citation type="submission" date="2025-08" db="UniProtKB">
        <authorList>
            <consortium name="Ensembl"/>
        </authorList>
    </citation>
    <scope>IDENTIFICATION</scope>
</reference>
<accession>A0A673GZ87</accession>
<keyword evidence="4" id="KW-1185">Reference proteome</keyword>
<reference evidence="3" key="2">
    <citation type="submission" date="2025-09" db="UniProtKB">
        <authorList>
            <consortium name="Ensembl"/>
        </authorList>
    </citation>
    <scope>IDENTIFICATION</scope>
</reference>
<keyword evidence="1" id="KW-1133">Transmembrane helix</keyword>
<dbReference type="PROSITE" id="PS50878">
    <property type="entry name" value="RT_POL"/>
    <property type="match status" value="1"/>
</dbReference>
<keyword evidence="1" id="KW-0812">Transmembrane</keyword>
<evidence type="ECO:0000313" key="3">
    <source>
        <dbReference type="Ensembl" id="ENSSRHP00000018531.1"/>
    </source>
</evidence>
<dbReference type="Ensembl" id="ENSSRHT00000019114.1">
    <property type="protein sequence ID" value="ENSSRHP00000018531.1"/>
    <property type="gene ID" value="ENSSRHG00000010030.1"/>
</dbReference>
<proteinExistence type="predicted"/>
<dbReference type="InterPro" id="IPR043502">
    <property type="entry name" value="DNA/RNA_pol_sf"/>
</dbReference>
<evidence type="ECO:0000259" key="2">
    <source>
        <dbReference type="PROSITE" id="PS50878"/>
    </source>
</evidence>
<dbReference type="Pfam" id="PF00078">
    <property type="entry name" value="RVT_1"/>
    <property type="match status" value="1"/>
</dbReference>
<keyword evidence="1" id="KW-0472">Membrane</keyword>
<sequence>MKLTLYLSSRGISPKMDIHAVFVDFTRAFDTIEHCRLLHSLADLHVRRPLWLIVRSYLSNREQRVKWGSCVSNSFPVSAGVPQGGLLSPLLFVICINSLDSYLPPSVIPVKYADDLTITEFLMGSLPGLTQKALDSVVEWGQEFTLAMNGVKTVDMVISARREDNIPSPPSPVISGHAISRVSTFKLLGVYILANFLFLFIMLVYQLSFICFILSNDCLGVCVCLTHFRVLCRNILSCQTLNKTKLN</sequence>
<dbReference type="PANTHER" id="PTHR33332">
    <property type="entry name" value="REVERSE TRANSCRIPTASE DOMAIN-CONTAINING PROTEIN"/>
    <property type="match status" value="1"/>
</dbReference>
<feature type="domain" description="Reverse transcriptase" evidence="2">
    <location>
        <begin position="1"/>
        <end position="192"/>
    </location>
</feature>
<dbReference type="InterPro" id="IPR000477">
    <property type="entry name" value="RT_dom"/>
</dbReference>
<protein>
    <recommendedName>
        <fullName evidence="2">Reverse transcriptase domain-containing protein</fullName>
    </recommendedName>
</protein>
<name>A0A673GZ87_9TELE</name>
<dbReference type="AlphaFoldDB" id="A0A673GZ87"/>
<evidence type="ECO:0000313" key="4">
    <source>
        <dbReference type="Proteomes" id="UP000472270"/>
    </source>
</evidence>
<evidence type="ECO:0000256" key="1">
    <source>
        <dbReference type="SAM" id="Phobius"/>
    </source>
</evidence>
<organism evidence="3 4">
    <name type="scientific">Sinocyclocheilus rhinocerous</name>
    <dbReference type="NCBI Taxonomy" id="307959"/>
    <lineage>
        <taxon>Eukaryota</taxon>
        <taxon>Metazoa</taxon>
        <taxon>Chordata</taxon>
        <taxon>Craniata</taxon>
        <taxon>Vertebrata</taxon>
        <taxon>Euteleostomi</taxon>
        <taxon>Actinopterygii</taxon>
        <taxon>Neopterygii</taxon>
        <taxon>Teleostei</taxon>
        <taxon>Ostariophysi</taxon>
        <taxon>Cypriniformes</taxon>
        <taxon>Cyprinidae</taxon>
        <taxon>Cyprininae</taxon>
        <taxon>Sinocyclocheilus</taxon>
    </lineage>
</organism>
<dbReference type="Proteomes" id="UP000472270">
    <property type="component" value="Unassembled WGS sequence"/>
</dbReference>